<reference evidence="4 5" key="1">
    <citation type="submission" date="2016-03" db="EMBL/GenBank/DDBJ databases">
        <authorList>
            <person name="Ploux O."/>
        </authorList>
    </citation>
    <scope>NUCLEOTIDE SEQUENCE [LARGE SCALE GENOMIC DNA]</scope>
    <source>
        <strain evidence="4 5">R-45370</strain>
    </source>
</reference>
<dbReference type="RefSeq" id="WP_066986744.1">
    <property type="nucleotide sequence ID" value="NZ_LUUI01000150.1"/>
</dbReference>
<evidence type="ECO:0000256" key="3">
    <source>
        <dbReference type="SAM" id="MobiDB-lite"/>
    </source>
</evidence>
<dbReference type="Proteomes" id="UP000078476">
    <property type="component" value="Unassembled WGS sequence"/>
</dbReference>
<feature type="region of interest" description="Disordered" evidence="3">
    <location>
        <begin position="118"/>
        <end position="141"/>
    </location>
</feature>
<protein>
    <recommendedName>
        <fullName evidence="6">TrfB transcriptional repressor protein domain-containing protein</fullName>
    </recommendedName>
</protein>
<evidence type="ECO:0000256" key="1">
    <source>
        <dbReference type="ARBA" id="ARBA00023015"/>
    </source>
</evidence>
<keyword evidence="2" id="KW-0804">Transcription</keyword>
<dbReference type="STRING" id="980561.A1359_15830"/>
<dbReference type="InterPro" id="IPR053721">
    <property type="entry name" value="Fimbrial_Adhesin_Reg"/>
</dbReference>
<dbReference type="OrthoDB" id="9154897at2"/>
<name>A0A177N0Q0_9GAMM</name>
<comment type="caution">
    <text evidence="4">The sequence shown here is derived from an EMBL/GenBank/DDBJ whole genome shotgun (WGS) entry which is preliminary data.</text>
</comment>
<dbReference type="EMBL" id="LUUI01000150">
    <property type="protein sequence ID" value="OAI10729.1"/>
    <property type="molecule type" value="Genomic_DNA"/>
</dbReference>
<organism evidence="4 5">
    <name type="scientific">Methylomonas lenta</name>
    <dbReference type="NCBI Taxonomy" id="980561"/>
    <lineage>
        <taxon>Bacteria</taxon>
        <taxon>Pseudomonadati</taxon>
        <taxon>Pseudomonadota</taxon>
        <taxon>Gammaproteobacteria</taxon>
        <taxon>Methylococcales</taxon>
        <taxon>Methylococcaceae</taxon>
        <taxon>Methylomonas</taxon>
    </lineage>
</organism>
<evidence type="ECO:0000313" key="5">
    <source>
        <dbReference type="Proteomes" id="UP000078476"/>
    </source>
</evidence>
<dbReference type="AlphaFoldDB" id="A0A177N0Q0"/>
<dbReference type="Gene3D" id="1.10.10.2690">
    <property type="match status" value="1"/>
</dbReference>
<accession>A0A177N0Q0</accession>
<sequence length="141" mass="16020">MTIDEFETVRPLLTISEHRIEAAYSSLVLGEVYQKVAVRYGWSRQSVNETASIVLSVFDAYMLAKKIEHKAQKSHLPDNWDVLTIEAPMDLIKQFVSEVSIRRETEIGSLVKNTEKEKVSSAVDGDKSSKKRPRRLTVKPT</sequence>
<evidence type="ECO:0008006" key="6">
    <source>
        <dbReference type="Google" id="ProtNLM"/>
    </source>
</evidence>
<evidence type="ECO:0000256" key="2">
    <source>
        <dbReference type="ARBA" id="ARBA00023163"/>
    </source>
</evidence>
<keyword evidence="5" id="KW-1185">Reference proteome</keyword>
<gene>
    <name evidence="4" type="ORF">A1359_15830</name>
</gene>
<proteinExistence type="predicted"/>
<feature type="compositionally biased region" description="Basic and acidic residues" evidence="3">
    <location>
        <begin position="118"/>
        <end position="128"/>
    </location>
</feature>
<evidence type="ECO:0000313" key="4">
    <source>
        <dbReference type="EMBL" id="OAI10729.1"/>
    </source>
</evidence>
<feature type="compositionally biased region" description="Basic residues" evidence="3">
    <location>
        <begin position="129"/>
        <end position="141"/>
    </location>
</feature>
<keyword evidence="1" id="KW-0805">Transcription regulation</keyword>